<evidence type="ECO:0000256" key="1">
    <source>
        <dbReference type="ARBA" id="ARBA00008056"/>
    </source>
</evidence>
<dbReference type="InterPro" id="IPR027443">
    <property type="entry name" value="IPNS-like_sf"/>
</dbReference>
<dbReference type="InterPro" id="IPR026992">
    <property type="entry name" value="DIOX_N"/>
</dbReference>
<sequence length="354" mass="39003">MSDFKFVPTIDLAMLDNPSSRTQLVQQLRQALLDVGMFYVANPPLSPTVVAEAKTQSEAFFALPFAEKTKLDIANSPSFLGYAMLGAERTNNQVDWREHLTLASPGPESISGPVYRRLLGSGQWPSASLLPRFTPVLQTLLAESTALVTTLRRLIAEAIGVDSDKLESLFDAHHQQYRIRLIRYPEVAASAEETQSLGAHQDTSFNTLIFQIGAQHCLQARNNHGEWVDCPPIPDQPIFVVGRGCQAATHGLCRAPFHRVIPPAPGSGSRLSIVVTTGIGYDTPLKSPKTSEVLSTMRTQIVANNPGHEVSLNEGLEEDDEFETVGMKVLHKLAKSYPEVTRRWYPELLVEPSH</sequence>
<dbReference type="SUPFAM" id="SSF51197">
    <property type="entry name" value="Clavaminate synthase-like"/>
    <property type="match status" value="1"/>
</dbReference>
<keyword evidence="2" id="KW-0479">Metal-binding</keyword>
<dbReference type="RefSeq" id="XP_028486265.1">
    <property type="nucleotide sequence ID" value="XM_028628886.1"/>
</dbReference>
<comment type="caution">
    <text evidence="4">The sequence shown here is derived from an EMBL/GenBank/DDBJ whole genome shotgun (WGS) entry which is preliminary data.</text>
</comment>
<dbReference type="EMBL" id="RCNU01000003">
    <property type="protein sequence ID" value="RWQ96620.1"/>
    <property type="molecule type" value="Genomic_DNA"/>
</dbReference>
<comment type="similarity">
    <text evidence="1 2">Belongs to the iron/ascorbate-dependent oxidoreductase family.</text>
</comment>
<evidence type="ECO:0000259" key="3">
    <source>
        <dbReference type="PROSITE" id="PS51471"/>
    </source>
</evidence>
<dbReference type="Pfam" id="PF14226">
    <property type="entry name" value="DIOX_N"/>
    <property type="match status" value="1"/>
</dbReference>
<dbReference type="PANTHER" id="PTHR47990">
    <property type="entry name" value="2-OXOGLUTARATE (2OG) AND FE(II)-DEPENDENT OXYGENASE SUPERFAMILY PROTEIN-RELATED"/>
    <property type="match status" value="1"/>
</dbReference>
<evidence type="ECO:0000313" key="5">
    <source>
        <dbReference type="Proteomes" id="UP000283841"/>
    </source>
</evidence>
<dbReference type="VEuPathDB" id="FungiDB:C8Q69DRAFT_443039"/>
<protein>
    <recommendedName>
        <fullName evidence="3">Fe2OG dioxygenase domain-containing protein</fullName>
    </recommendedName>
</protein>
<dbReference type="GO" id="GO:0016491">
    <property type="term" value="F:oxidoreductase activity"/>
    <property type="evidence" value="ECO:0007669"/>
    <property type="project" value="UniProtKB-KW"/>
</dbReference>
<keyword evidence="2" id="KW-0408">Iron</keyword>
<dbReference type="PROSITE" id="PS51471">
    <property type="entry name" value="FE2OG_OXY"/>
    <property type="match status" value="1"/>
</dbReference>
<organism evidence="4 5">
    <name type="scientific">Byssochlamys spectabilis</name>
    <name type="common">Paecilomyces variotii</name>
    <dbReference type="NCBI Taxonomy" id="264951"/>
    <lineage>
        <taxon>Eukaryota</taxon>
        <taxon>Fungi</taxon>
        <taxon>Dikarya</taxon>
        <taxon>Ascomycota</taxon>
        <taxon>Pezizomycotina</taxon>
        <taxon>Eurotiomycetes</taxon>
        <taxon>Eurotiomycetidae</taxon>
        <taxon>Eurotiales</taxon>
        <taxon>Thermoascaceae</taxon>
        <taxon>Paecilomyces</taxon>
    </lineage>
</organism>
<reference evidence="4 5" key="1">
    <citation type="journal article" date="2018" name="Front. Microbiol.">
        <title>Genomic and genetic insights into a cosmopolitan fungus, Paecilomyces variotii (Eurotiales).</title>
        <authorList>
            <person name="Urquhart A.S."/>
            <person name="Mondo S.J."/>
            <person name="Makela M.R."/>
            <person name="Hane J.K."/>
            <person name="Wiebenga A."/>
            <person name="He G."/>
            <person name="Mihaltcheva S."/>
            <person name="Pangilinan J."/>
            <person name="Lipzen A."/>
            <person name="Barry K."/>
            <person name="de Vries R.P."/>
            <person name="Grigoriev I.V."/>
            <person name="Idnurm A."/>
        </authorList>
    </citation>
    <scope>NUCLEOTIDE SEQUENCE [LARGE SCALE GENOMIC DNA]</scope>
    <source>
        <strain evidence="4 5">CBS 101075</strain>
    </source>
</reference>
<name>A0A443HXY2_BYSSP</name>
<dbReference type="Gene3D" id="2.60.120.330">
    <property type="entry name" value="B-lactam Antibiotic, Isopenicillin N Synthase, Chain"/>
    <property type="match status" value="1"/>
</dbReference>
<gene>
    <name evidence="4" type="ORF">C8Q69DRAFT_443039</name>
</gene>
<dbReference type="InterPro" id="IPR044861">
    <property type="entry name" value="IPNS-like_FE2OG_OXY"/>
</dbReference>
<feature type="domain" description="Fe2OG dioxygenase" evidence="3">
    <location>
        <begin position="173"/>
        <end position="281"/>
    </location>
</feature>
<keyword evidence="2" id="KW-0560">Oxidoreductase</keyword>
<dbReference type="InterPro" id="IPR050231">
    <property type="entry name" value="Iron_ascorbate_oxido_reductase"/>
</dbReference>
<evidence type="ECO:0000313" key="4">
    <source>
        <dbReference type="EMBL" id="RWQ96620.1"/>
    </source>
</evidence>
<dbReference type="GO" id="GO:0046872">
    <property type="term" value="F:metal ion binding"/>
    <property type="evidence" value="ECO:0007669"/>
    <property type="project" value="UniProtKB-KW"/>
</dbReference>
<dbReference type="GO" id="GO:0044283">
    <property type="term" value="P:small molecule biosynthetic process"/>
    <property type="evidence" value="ECO:0007669"/>
    <property type="project" value="UniProtKB-ARBA"/>
</dbReference>
<keyword evidence="5" id="KW-1185">Reference proteome</keyword>
<dbReference type="AlphaFoldDB" id="A0A443HXY2"/>
<proteinExistence type="inferred from homology"/>
<dbReference type="InterPro" id="IPR005123">
    <property type="entry name" value="Oxoglu/Fe-dep_dioxygenase_dom"/>
</dbReference>
<evidence type="ECO:0000256" key="2">
    <source>
        <dbReference type="RuleBase" id="RU003682"/>
    </source>
</evidence>
<dbReference type="STRING" id="264951.A0A443HXY2"/>
<dbReference type="GeneID" id="39598163"/>
<dbReference type="Pfam" id="PF03171">
    <property type="entry name" value="2OG-FeII_Oxy"/>
    <property type="match status" value="1"/>
</dbReference>
<accession>A0A443HXY2</accession>
<dbReference type="Proteomes" id="UP000283841">
    <property type="component" value="Unassembled WGS sequence"/>
</dbReference>